<dbReference type="Pfam" id="PF00196">
    <property type="entry name" value="GerE"/>
    <property type="match status" value="1"/>
</dbReference>
<dbReference type="PROSITE" id="PS50043">
    <property type="entry name" value="HTH_LUXR_2"/>
    <property type="match status" value="1"/>
</dbReference>
<dbReference type="SUPFAM" id="SSF52540">
    <property type="entry name" value="P-loop containing nucleoside triphosphate hydrolases"/>
    <property type="match status" value="1"/>
</dbReference>
<dbReference type="SMART" id="SM00421">
    <property type="entry name" value="HTH_LUXR"/>
    <property type="match status" value="1"/>
</dbReference>
<dbReference type="Gene3D" id="1.10.10.10">
    <property type="entry name" value="Winged helix-like DNA-binding domain superfamily/Winged helix DNA-binding domain"/>
    <property type="match status" value="1"/>
</dbReference>
<dbReference type="Proteomes" id="UP001442841">
    <property type="component" value="Chromosome"/>
</dbReference>
<protein>
    <submittedName>
        <fullName evidence="3">LuxR C-terminal-related transcriptional regulator</fullName>
    </submittedName>
</protein>
<feature type="domain" description="HTH luxR-type" evidence="2">
    <location>
        <begin position="829"/>
        <end position="893"/>
    </location>
</feature>
<accession>A0ABZ3FK39</accession>
<dbReference type="RefSeq" id="WP_425307833.1">
    <property type="nucleotide sequence ID" value="NZ_CP154795.1"/>
</dbReference>
<dbReference type="InterPro" id="IPR016032">
    <property type="entry name" value="Sig_transdc_resp-reg_C-effctor"/>
</dbReference>
<dbReference type="Gene3D" id="1.25.40.10">
    <property type="entry name" value="Tetratricopeptide repeat domain"/>
    <property type="match status" value="1"/>
</dbReference>
<dbReference type="InterPro" id="IPR036388">
    <property type="entry name" value="WH-like_DNA-bd_sf"/>
</dbReference>
<evidence type="ECO:0000256" key="1">
    <source>
        <dbReference type="ARBA" id="ARBA00023125"/>
    </source>
</evidence>
<dbReference type="PANTHER" id="PTHR43214">
    <property type="entry name" value="TWO-COMPONENT RESPONSE REGULATOR"/>
    <property type="match status" value="1"/>
</dbReference>
<dbReference type="PROSITE" id="PS00622">
    <property type="entry name" value="HTH_LUXR_1"/>
    <property type="match status" value="1"/>
</dbReference>
<dbReference type="InterPro" id="IPR027417">
    <property type="entry name" value="P-loop_NTPase"/>
</dbReference>
<dbReference type="InterPro" id="IPR011990">
    <property type="entry name" value="TPR-like_helical_dom_sf"/>
</dbReference>
<name>A0ABZ3FK39_9ACTN</name>
<dbReference type="CDD" id="cd06170">
    <property type="entry name" value="LuxR_C_like"/>
    <property type="match status" value="1"/>
</dbReference>
<keyword evidence="1" id="KW-0238">DNA-binding</keyword>
<organism evidence="3 4">
    <name type="scientific">Ammonicoccus fulvus</name>
    <dbReference type="NCBI Taxonomy" id="3138240"/>
    <lineage>
        <taxon>Bacteria</taxon>
        <taxon>Bacillati</taxon>
        <taxon>Actinomycetota</taxon>
        <taxon>Actinomycetes</taxon>
        <taxon>Propionibacteriales</taxon>
        <taxon>Propionibacteriaceae</taxon>
        <taxon>Ammonicoccus</taxon>
    </lineage>
</organism>
<dbReference type="EMBL" id="CP154795">
    <property type="protein sequence ID" value="XAN06403.1"/>
    <property type="molecule type" value="Genomic_DNA"/>
</dbReference>
<dbReference type="InterPro" id="IPR000792">
    <property type="entry name" value="Tscrpt_reg_LuxR_C"/>
</dbReference>
<sequence>MDLQLDRAGETAPSDGATRLVPQLVESALAGRATLLLLVGRNGDDVHSVIDSLVRPTAVARGVRDLTEVTGLAWESELEFGILDRLGLDRSDTTKSLGKAAANGPVVFVVCEAQDADATSLRALSSAIHRLHETPVLVVLAGTVADPTQEDDELLSELRRAHRRTTCVIEALDANGVREIASSLGVTLDEGVARRLCRHTDGSPAALSELLSHFDPIAWKAPDTQIPPTHSALARTKADLAAAGPDVTALVEACAAIGRWVTIEEAGAIAELADPLPVLDDALIRGLLRVRRASLRLLVGFPSRMARAAAYESMGVARQRFLHQRAASIMTDEGLALRQEAFAAGGPNAEVAARLDAYAQKCAAEGVWDTAGVAWLASSRLSTDPADQDRRLIACVDAKVSAGNLYDALALIPELERTMVSAQRDGVLGYHQLLLGHRDEADMLLRRAWQGALDEDNAETAAVVAHRLALHSLVDWDPAGLVQWCERASVDDPDSVPGLEARTMYGLGLAGQGRTEESLQVYADVTGAIRTGAQGQRALMGQGWLHLALDRVPLAAHELEMASPTSTWRGSTRVSLWANAWLAHSRLALGDLRAAQFAVDRAIPMLDETGQNIILPLVHWAGAHVAALRGDFALAEQHAAAAASVRTDYQGMQVAASMARAVVAMARSDYPAVLRAFEQLLARDLHPGIDEPGFWAWQDTYAIALVATGEHAAADAFLRPHEERAEARQHRSTLARLGGVRGRLHFTEGNAARGREAFESALGQISDLPLPLLRATLHFQYGQALRRVGKRRDAEGELYRARRGFAAMGATGNVDRCDRELKAGSRTRDADSLTDLTPQEQAVVDLVIQGMTNREVAATLFISVKTVQYHLTRVYSRLGVRSRSELAALRLGT</sequence>
<dbReference type="SUPFAM" id="SSF46894">
    <property type="entry name" value="C-terminal effector domain of the bipartite response regulators"/>
    <property type="match status" value="1"/>
</dbReference>
<dbReference type="SUPFAM" id="SSF48452">
    <property type="entry name" value="TPR-like"/>
    <property type="match status" value="2"/>
</dbReference>
<keyword evidence="4" id="KW-1185">Reference proteome</keyword>
<evidence type="ECO:0000259" key="2">
    <source>
        <dbReference type="PROSITE" id="PS50043"/>
    </source>
</evidence>
<dbReference type="PRINTS" id="PR00038">
    <property type="entry name" value="HTHLUXR"/>
</dbReference>
<proteinExistence type="predicted"/>
<evidence type="ECO:0000313" key="3">
    <source>
        <dbReference type="EMBL" id="XAN06403.1"/>
    </source>
</evidence>
<gene>
    <name evidence="3" type="ORF">AADG42_03460</name>
</gene>
<evidence type="ECO:0000313" key="4">
    <source>
        <dbReference type="Proteomes" id="UP001442841"/>
    </source>
</evidence>
<dbReference type="InterPro" id="IPR039420">
    <property type="entry name" value="WalR-like"/>
</dbReference>
<reference evidence="3 4" key="1">
    <citation type="submission" date="2024-04" db="EMBL/GenBank/DDBJ databases">
        <title>Isolation of an actinomycete strain from pig manure.</title>
        <authorList>
            <person name="Gong T."/>
            <person name="Yu Z."/>
            <person name="An M."/>
            <person name="Wei C."/>
            <person name="Yang W."/>
            <person name="Liu L."/>
        </authorList>
    </citation>
    <scope>NUCLEOTIDE SEQUENCE [LARGE SCALE GENOMIC DNA]</scope>
    <source>
        <strain evidence="3 4">ZF39</strain>
    </source>
</reference>